<dbReference type="PANTHER" id="PTHR31302">
    <property type="entry name" value="TRANSMEMBRANE PROTEIN WITH METALLOPHOSPHOESTERASE DOMAIN-RELATED"/>
    <property type="match status" value="1"/>
</dbReference>
<dbReference type="CDD" id="cd07385">
    <property type="entry name" value="MPP_YkuE_C"/>
    <property type="match status" value="1"/>
</dbReference>
<dbReference type="InterPro" id="IPR029052">
    <property type="entry name" value="Metallo-depent_PP-like"/>
</dbReference>
<dbReference type="OrthoDB" id="9780884at2"/>
<name>A0A1H3GV63_EUBBA</name>
<evidence type="ECO:0000313" key="2">
    <source>
        <dbReference type="EMBL" id="SDY07196.1"/>
    </source>
</evidence>
<dbReference type="Proteomes" id="UP000199652">
    <property type="component" value="Unassembled WGS sequence"/>
</dbReference>
<keyword evidence="3" id="KW-1185">Reference proteome</keyword>
<dbReference type="Gene3D" id="3.60.21.10">
    <property type="match status" value="1"/>
</dbReference>
<dbReference type="AlphaFoldDB" id="A0A1H3GV63"/>
<dbReference type="GO" id="GO:0016020">
    <property type="term" value="C:membrane"/>
    <property type="evidence" value="ECO:0007669"/>
    <property type="project" value="GOC"/>
</dbReference>
<dbReference type="SUPFAM" id="SSF56300">
    <property type="entry name" value="Metallo-dependent phosphatases"/>
    <property type="match status" value="1"/>
</dbReference>
<protein>
    <recommendedName>
        <fullName evidence="1">Calcineurin-like phosphoesterase domain-containing protein</fullName>
    </recommendedName>
</protein>
<feature type="domain" description="Calcineurin-like phosphoesterase" evidence="1">
    <location>
        <begin position="51"/>
        <end position="214"/>
    </location>
</feature>
<sequence>MFRFLKKLMIILLILIGIPCALWAYSRYIEPSLLTVHRESITAPDSVAATRVVYFSDTHFGTLYSQENLTRIVDQINAQNPDVVVFGGDFIDNYTRDGYALDTDALSAELARIQATDGKYAVWGNHDYGGGAEWIYPDIMTAGGFTLLENTSEFLSHRGLRIVGYDDALLGHTDAGDYSLDNGDYNLILIHEPDMADVITATGGGLILSGHSHGGQVSLPFLTRLMYPEEGKKYTKGLYTSTDLGRSDTVQLYVSQGIGVTMVPYRFLNAPEIVVVEIN</sequence>
<dbReference type="EMBL" id="FNOU01000015">
    <property type="protein sequence ID" value="SDY07196.1"/>
    <property type="molecule type" value="Genomic_DNA"/>
</dbReference>
<dbReference type="GO" id="GO:0008758">
    <property type="term" value="F:UDP-2,3-diacylglucosamine hydrolase activity"/>
    <property type="evidence" value="ECO:0007669"/>
    <property type="project" value="TreeGrafter"/>
</dbReference>
<proteinExistence type="predicted"/>
<organism evidence="2 3">
    <name type="scientific">Eubacterium barkeri</name>
    <name type="common">Clostridium barkeri</name>
    <dbReference type="NCBI Taxonomy" id="1528"/>
    <lineage>
        <taxon>Bacteria</taxon>
        <taxon>Bacillati</taxon>
        <taxon>Bacillota</taxon>
        <taxon>Clostridia</taxon>
        <taxon>Eubacteriales</taxon>
        <taxon>Eubacteriaceae</taxon>
        <taxon>Eubacterium</taxon>
    </lineage>
</organism>
<dbReference type="Pfam" id="PF00149">
    <property type="entry name" value="Metallophos"/>
    <property type="match status" value="1"/>
</dbReference>
<dbReference type="STRING" id="1528.SAMN04488579_11543"/>
<dbReference type="PANTHER" id="PTHR31302:SF25">
    <property type="entry name" value="PHOSPHOESTERASE"/>
    <property type="match status" value="1"/>
</dbReference>
<accession>A0A1H3GV63</accession>
<dbReference type="GO" id="GO:0009245">
    <property type="term" value="P:lipid A biosynthetic process"/>
    <property type="evidence" value="ECO:0007669"/>
    <property type="project" value="TreeGrafter"/>
</dbReference>
<reference evidence="3" key="1">
    <citation type="submission" date="2016-10" db="EMBL/GenBank/DDBJ databases">
        <authorList>
            <person name="Varghese N."/>
            <person name="Submissions S."/>
        </authorList>
    </citation>
    <scope>NUCLEOTIDE SEQUENCE [LARGE SCALE GENOMIC DNA]</scope>
    <source>
        <strain evidence="3">VPI 5359</strain>
    </source>
</reference>
<dbReference type="InterPro" id="IPR004843">
    <property type="entry name" value="Calcineurin-like_PHP"/>
</dbReference>
<evidence type="ECO:0000259" key="1">
    <source>
        <dbReference type="Pfam" id="PF00149"/>
    </source>
</evidence>
<evidence type="ECO:0000313" key="3">
    <source>
        <dbReference type="Proteomes" id="UP000199652"/>
    </source>
</evidence>
<gene>
    <name evidence="2" type="ORF">SAMN04488579_11543</name>
</gene>
<dbReference type="InterPro" id="IPR051158">
    <property type="entry name" value="Metallophosphoesterase_sf"/>
</dbReference>